<protein>
    <recommendedName>
        <fullName evidence="4">Yip1 domain-containing protein</fullName>
    </recommendedName>
</protein>
<feature type="transmembrane region" description="Helical" evidence="1">
    <location>
        <begin position="67"/>
        <end position="89"/>
    </location>
</feature>
<gene>
    <name evidence="2" type="ORF">HAT2_00193</name>
</gene>
<feature type="transmembrane region" description="Helical" evidence="1">
    <location>
        <begin position="126"/>
        <end position="147"/>
    </location>
</feature>
<feature type="transmembrane region" description="Helical" evidence="1">
    <location>
        <begin position="95"/>
        <end position="114"/>
    </location>
</feature>
<accession>A0A369KIU1</accession>
<dbReference type="AlphaFoldDB" id="A0A369KIU1"/>
<keyword evidence="1" id="KW-1133">Transmembrane helix</keyword>
<keyword evidence="1" id="KW-0472">Membrane</keyword>
<sequence>MGCVSRILAHGASAAVYFSHLRVCHTGLLCTVVGVAVLTIVGAVCLQIRKFLESIQTKSFRELLLFTYVDLVAEFFTSLLAICLIFTTICSIFHIPILEVVVLFLWSWSCLSVFLNDKVHLKCLALPLWVATTLLSTLSLICHKMIIQLVR</sequence>
<reference evidence="2 3" key="1">
    <citation type="submission" date="2018-07" db="EMBL/GenBank/DDBJ databases">
        <title>Comparative genomics of the Candidatus Parilichlamydiaceae reveals evidence of convergent evolution and genome reduction in the phylum Chlamydiae.</title>
        <authorList>
            <person name="Taylor-Brown A."/>
            <person name="Polkinghorne A."/>
        </authorList>
    </citation>
    <scope>NUCLEOTIDE SEQUENCE [LARGE SCALE GENOMIC DNA]</scope>
    <source>
        <strain evidence="2 3">Hat2</strain>
    </source>
</reference>
<evidence type="ECO:0008006" key="4">
    <source>
        <dbReference type="Google" id="ProtNLM"/>
    </source>
</evidence>
<organism evidence="2 3">
    <name type="scientific">Candidatus Similichlamydia laticola</name>
    <dbReference type="NCBI Taxonomy" id="2170265"/>
    <lineage>
        <taxon>Bacteria</taxon>
        <taxon>Pseudomonadati</taxon>
        <taxon>Chlamydiota</taxon>
        <taxon>Chlamydiia</taxon>
        <taxon>Parachlamydiales</taxon>
        <taxon>Candidatus Parilichlamydiaceae</taxon>
        <taxon>Candidatus Similichlamydia</taxon>
    </lineage>
</organism>
<name>A0A369KIU1_9BACT</name>
<feature type="transmembrane region" description="Helical" evidence="1">
    <location>
        <begin position="26"/>
        <end position="46"/>
    </location>
</feature>
<dbReference type="EMBL" id="QQBG01000009">
    <property type="protein sequence ID" value="RDB31684.1"/>
    <property type="molecule type" value="Genomic_DNA"/>
</dbReference>
<dbReference type="Proteomes" id="UP000253816">
    <property type="component" value="Unassembled WGS sequence"/>
</dbReference>
<evidence type="ECO:0000256" key="1">
    <source>
        <dbReference type="SAM" id="Phobius"/>
    </source>
</evidence>
<comment type="caution">
    <text evidence="2">The sequence shown here is derived from an EMBL/GenBank/DDBJ whole genome shotgun (WGS) entry which is preliminary data.</text>
</comment>
<proteinExistence type="predicted"/>
<keyword evidence="3" id="KW-1185">Reference proteome</keyword>
<evidence type="ECO:0000313" key="2">
    <source>
        <dbReference type="EMBL" id="RDB31684.1"/>
    </source>
</evidence>
<evidence type="ECO:0000313" key="3">
    <source>
        <dbReference type="Proteomes" id="UP000253816"/>
    </source>
</evidence>
<keyword evidence="1" id="KW-0812">Transmembrane</keyword>